<comment type="caution">
    <text evidence="1">The sequence shown here is derived from an EMBL/GenBank/DDBJ whole genome shotgun (WGS) entry which is preliminary data.</text>
</comment>
<protein>
    <submittedName>
        <fullName evidence="1">Phospholipase-like, aminotransferase-like mobile domain protein</fullName>
    </submittedName>
</protein>
<keyword evidence="1" id="KW-0032">Aminotransferase</keyword>
<dbReference type="AlphaFoldDB" id="A0A6L2LVK3"/>
<sequence>MDMRGYEVPYVLVTCRSKLKLLKKIKDYLVALPEKNCLGYPVLVREELCLVTGLRFGVEIREEYETQANLPFRRRVFPSHLDGQPITGIDIANAIAGPTFVELYDVDVIGLCCLGILQLVLLGAKSIRNVPEWLLIIANDRGPLYVDQPTNEDDPITYSIFGYTWAFKILACFGSWLDITYVENDDVIGFKFAMASFHEYRYGDILFCNQLFPKKIGNDVKIIDVLALIEDEKKFSMVITCKTNRVEKEESLNKFDPQIEDLLKSTLEDEPDIKDNTSQDVGNPVSQPIYGDFSFDLAVLNGFWYQKMKMKKMIHYKYTYTSKQEDQIIRLADQRQHDDISKMVEESEHKIESQIQRLYDHREARLNKKEEEKQRKFMGNMNSSIHMKLAIKCCVPKKRKYIDVVRSPYYGLSETLNVPSMEKLANQKNDLKRPFNIIDKAFLSHDFEEWLSQSIVVHYKFPWLAYGVLLDVDDPVRAALAYRKK</sequence>
<evidence type="ECO:0000313" key="1">
    <source>
        <dbReference type="EMBL" id="GEU65833.1"/>
    </source>
</evidence>
<reference evidence="1" key="1">
    <citation type="journal article" date="2019" name="Sci. Rep.">
        <title>Draft genome of Tanacetum cinerariifolium, the natural source of mosquito coil.</title>
        <authorList>
            <person name="Yamashiro T."/>
            <person name="Shiraishi A."/>
            <person name="Satake H."/>
            <person name="Nakayama K."/>
        </authorList>
    </citation>
    <scope>NUCLEOTIDE SEQUENCE</scope>
</reference>
<dbReference type="EMBL" id="BKCJ010005275">
    <property type="protein sequence ID" value="GEU65833.1"/>
    <property type="molecule type" value="Genomic_DNA"/>
</dbReference>
<accession>A0A6L2LVK3</accession>
<name>A0A6L2LVK3_TANCI</name>
<proteinExistence type="predicted"/>
<keyword evidence="1" id="KW-0808">Transferase</keyword>
<dbReference type="GO" id="GO:0008483">
    <property type="term" value="F:transaminase activity"/>
    <property type="evidence" value="ECO:0007669"/>
    <property type="project" value="UniProtKB-KW"/>
</dbReference>
<gene>
    <name evidence="1" type="ORF">Tci_037811</name>
</gene>
<organism evidence="1">
    <name type="scientific">Tanacetum cinerariifolium</name>
    <name type="common">Dalmatian daisy</name>
    <name type="synonym">Chrysanthemum cinerariifolium</name>
    <dbReference type="NCBI Taxonomy" id="118510"/>
    <lineage>
        <taxon>Eukaryota</taxon>
        <taxon>Viridiplantae</taxon>
        <taxon>Streptophyta</taxon>
        <taxon>Embryophyta</taxon>
        <taxon>Tracheophyta</taxon>
        <taxon>Spermatophyta</taxon>
        <taxon>Magnoliopsida</taxon>
        <taxon>eudicotyledons</taxon>
        <taxon>Gunneridae</taxon>
        <taxon>Pentapetalae</taxon>
        <taxon>asterids</taxon>
        <taxon>campanulids</taxon>
        <taxon>Asterales</taxon>
        <taxon>Asteraceae</taxon>
        <taxon>Asteroideae</taxon>
        <taxon>Anthemideae</taxon>
        <taxon>Anthemidinae</taxon>
        <taxon>Tanacetum</taxon>
    </lineage>
</organism>